<evidence type="ECO:0000313" key="2">
    <source>
        <dbReference type="Proteomes" id="UP000009172"/>
    </source>
</evidence>
<gene>
    <name evidence="1" type="ORF">TESG_05673</name>
</gene>
<dbReference type="AlphaFoldDB" id="F2S3Z5"/>
<organism evidence="1 2">
    <name type="scientific">Trichophyton tonsurans (strain CBS 112818)</name>
    <name type="common">Scalp ringworm fungus</name>
    <dbReference type="NCBI Taxonomy" id="647933"/>
    <lineage>
        <taxon>Eukaryota</taxon>
        <taxon>Fungi</taxon>
        <taxon>Dikarya</taxon>
        <taxon>Ascomycota</taxon>
        <taxon>Pezizomycotina</taxon>
        <taxon>Eurotiomycetes</taxon>
        <taxon>Eurotiomycetidae</taxon>
        <taxon>Onygenales</taxon>
        <taxon>Arthrodermataceae</taxon>
        <taxon>Trichophyton</taxon>
    </lineage>
</organism>
<name>F2S3Z5_TRIT1</name>
<sequence length="301" mass="33801">MAYIEEAMERLTLSQAKQMTLQGPETPLCFSSGPPESRHAYILNSIGDIRECKTEVKSARFSSNLFGKRYYERDHINNIQILHYKSTDLDNFVKHEDTIYAPLSPNDYAEIVISYPVIQSDTDIMETRVTCTSYTQEKEAGPGRDMGLAICFKGSAGLQYPRVTESKLFAIQAYDVHTESVYIADAEISILRETKSNGFRLTIISRDGYTIVSQEPHGLCLVAENFFDSFHSGNGFRFNFPAYIVQIDSFGQRRISRTSTGFPALGFSDAAVERLFSLSLAGVAKSAELERDLDVEMKRLG</sequence>
<dbReference type="EMBL" id="GG698509">
    <property type="protein sequence ID" value="EGD98294.1"/>
    <property type="molecule type" value="Genomic_DNA"/>
</dbReference>
<protein>
    <submittedName>
        <fullName evidence="1">Uncharacterized protein</fullName>
    </submittedName>
</protein>
<dbReference type="HOGENOM" id="CLU_924991_0_0_1"/>
<evidence type="ECO:0000313" key="1">
    <source>
        <dbReference type="EMBL" id="EGD98294.1"/>
    </source>
</evidence>
<accession>F2S3Z5</accession>
<reference evidence="2" key="1">
    <citation type="journal article" date="2012" name="MBio">
        <title>Comparative genome analysis of Trichophyton rubrum and related dermatophytes reveals candidate genes involved in infection.</title>
        <authorList>
            <person name="Martinez D.A."/>
            <person name="Oliver B.G."/>
            <person name="Graeser Y."/>
            <person name="Goldberg J.M."/>
            <person name="Li W."/>
            <person name="Martinez-Rossi N.M."/>
            <person name="Monod M."/>
            <person name="Shelest E."/>
            <person name="Barton R.C."/>
            <person name="Birch E."/>
            <person name="Brakhage A.A."/>
            <person name="Chen Z."/>
            <person name="Gurr S.J."/>
            <person name="Heiman D."/>
            <person name="Heitman J."/>
            <person name="Kosti I."/>
            <person name="Rossi A."/>
            <person name="Saif S."/>
            <person name="Samalova M."/>
            <person name="Saunders C.W."/>
            <person name="Shea T."/>
            <person name="Summerbell R.C."/>
            <person name="Xu J."/>
            <person name="Young S."/>
            <person name="Zeng Q."/>
            <person name="Birren B.W."/>
            <person name="Cuomo C.A."/>
            <person name="White T.C."/>
        </authorList>
    </citation>
    <scope>NUCLEOTIDE SEQUENCE [LARGE SCALE GENOMIC DNA]</scope>
    <source>
        <strain evidence="2">CBS 112818</strain>
    </source>
</reference>
<dbReference type="Proteomes" id="UP000009172">
    <property type="component" value="Unassembled WGS sequence"/>
</dbReference>
<proteinExistence type="predicted"/>
<keyword evidence="2" id="KW-1185">Reference proteome</keyword>